<feature type="domain" description="ATP-dependent RNA helicase DHX29-like UBA" evidence="2">
    <location>
        <begin position="129"/>
        <end position="154"/>
    </location>
</feature>
<organism evidence="3 4">
    <name type="scientific">Mugilogobius chulae</name>
    <name type="common">yellowstripe goby</name>
    <dbReference type="NCBI Taxonomy" id="88201"/>
    <lineage>
        <taxon>Eukaryota</taxon>
        <taxon>Metazoa</taxon>
        <taxon>Chordata</taxon>
        <taxon>Craniata</taxon>
        <taxon>Vertebrata</taxon>
        <taxon>Euteleostomi</taxon>
        <taxon>Actinopterygii</taxon>
        <taxon>Neopterygii</taxon>
        <taxon>Teleostei</taxon>
        <taxon>Neoteleostei</taxon>
        <taxon>Acanthomorphata</taxon>
        <taxon>Gobiaria</taxon>
        <taxon>Gobiiformes</taxon>
        <taxon>Gobioidei</taxon>
        <taxon>Gobiidae</taxon>
        <taxon>Gobionellinae</taxon>
        <taxon>Mugilogobius</taxon>
    </lineage>
</organism>
<comment type="caution">
    <text evidence="3">The sequence shown here is derived from an EMBL/GenBank/DDBJ whole genome shotgun (WGS) entry which is preliminary data.</text>
</comment>
<evidence type="ECO:0000259" key="2">
    <source>
        <dbReference type="Pfam" id="PF24899"/>
    </source>
</evidence>
<protein>
    <recommendedName>
        <fullName evidence="2">ATP-dependent RNA helicase DHX29-like UBA domain-containing protein</fullName>
    </recommendedName>
</protein>
<dbReference type="EMBL" id="JBBPFD010000015">
    <property type="protein sequence ID" value="KAK7896500.1"/>
    <property type="molecule type" value="Genomic_DNA"/>
</dbReference>
<feature type="region of interest" description="Disordered" evidence="1">
    <location>
        <begin position="1"/>
        <end position="72"/>
    </location>
</feature>
<keyword evidence="4" id="KW-1185">Reference proteome</keyword>
<sequence length="171" mass="19420">MREIGSGWAERRRNQRQQLLQEPRRAPRGPPQQQHPGQVLVLRQGTGQRNRRAKHPTNPANKPQDNKSKVPKNYSLANVAQVDTGSSDKSVLKVAIQGDLEKKIIRLINDFRQEYADKGPVSGRLTSKKLLDLYVALEKFHFKREHIEEAMKSRCSMEGIFTLHSTGSVST</sequence>
<evidence type="ECO:0000256" key="1">
    <source>
        <dbReference type="SAM" id="MobiDB-lite"/>
    </source>
</evidence>
<dbReference type="Proteomes" id="UP001460270">
    <property type="component" value="Unassembled WGS sequence"/>
</dbReference>
<name>A0AAW0NEY6_9GOBI</name>
<proteinExistence type="predicted"/>
<accession>A0AAW0NEY6</accession>
<dbReference type="AlphaFoldDB" id="A0AAW0NEY6"/>
<dbReference type="GO" id="GO:0004386">
    <property type="term" value="F:helicase activity"/>
    <property type="evidence" value="ECO:0007669"/>
    <property type="project" value="UniProtKB-KW"/>
</dbReference>
<dbReference type="InterPro" id="IPR056890">
    <property type="entry name" value="UBA_DHX29-like"/>
</dbReference>
<gene>
    <name evidence="3" type="ORF">WMY93_021825</name>
</gene>
<reference evidence="4" key="1">
    <citation type="submission" date="2024-04" db="EMBL/GenBank/DDBJ databases">
        <title>Salinicola lusitanus LLJ914,a marine bacterium isolated from the Okinawa Trough.</title>
        <authorList>
            <person name="Li J."/>
        </authorList>
    </citation>
    <scope>NUCLEOTIDE SEQUENCE [LARGE SCALE GENOMIC DNA]</scope>
</reference>
<dbReference type="Pfam" id="PF24899">
    <property type="entry name" value="UBA_DHX29"/>
    <property type="match status" value="1"/>
</dbReference>
<evidence type="ECO:0000313" key="3">
    <source>
        <dbReference type="EMBL" id="KAK7896500.1"/>
    </source>
</evidence>
<dbReference type="GO" id="GO:0016787">
    <property type="term" value="F:hydrolase activity"/>
    <property type="evidence" value="ECO:0007669"/>
    <property type="project" value="UniProtKB-KW"/>
</dbReference>
<evidence type="ECO:0000313" key="4">
    <source>
        <dbReference type="Proteomes" id="UP001460270"/>
    </source>
</evidence>